<organism evidence="6 7">
    <name type="scientific">Micromonospora echinofusca</name>
    <dbReference type="NCBI Taxonomy" id="47858"/>
    <lineage>
        <taxon>Bacteria</taxon>
        <taxon>Bacillati</taxon>
        <taxon>Actinomycetota</taxon>
        <taxon>Actinomycetes</taxon>
        <taxon>Micromonosporales</taxon>
        <taxon>Micromonosporaceae</taxon>
        <taxon>Micromonospora</taxon>
    </lineage>
</organism>
<feature type="transmembrane region" description="Helical" evidence="5">
    <location>
        <begin position="6"/>
        <end position="23"/>
    </location>
</feature>
<sequence>MTQTTLWVAQILIGVFFIVAAAAPKLLGERYVVEMFDQIGGGTWLRLLTGALELAGGVGLLIPRLCGLAALGLVGVMAGASYTTVFVLDTPARVVLPAVLGVVLALIAWGRWPETRALFTGRRRPGIR</sequence>
<evidence type="ECO:0000256" key="1">
    <source>
        <dbReference type="ARBA" id="ARBA00004141"/>
    </source>
</evidence>
<keyword evidence="3 5" id="KW-1133">Transmembrane helix</keyword>
<proteinExistence type="predicted"/>
<gene>
    <name evidence="6" type="ORF">GSF22_32165</name>
</gene>
<keyword evidence="7" id="KW-1185">Reference proteome</keyword>
<name>A0ABS3W1P6_MICEH</name>
<evidence type="ECO:0000256" key="5">
    <source>
        <dbReference type="SAM" id="Phobius"/>
    </source>
</evidence>
<dbReference type="InterPro" id="IPR032808">
    <property type="entry name" value="DoxX"/>
</dbReference>
<protein>
    <submittedName>
        <fullName evidence="6">DoxX family membrane protein</fullName>
    </submittedName>
</protein>
<keyword evidence="2 5" id="KW-0812">Transmembrane</keyword>
<feature type="transmembrane region" description="Helical" evidence="5">
    <location>
        <begin position="94"/>
        <end position="112"/>
    </location>
</feature>
<evidence type="ECO:0000313" key="7">
    <source>
        <dbReference type="Proteomes" id="UP000823521"/>
    </source>
</evidence>
<evidence type="ECO:0000256" key="3">
    <source>
        <dbReference type="ARBA" id="ARBA00022989"/>
    </source>
</evidence>
<feature type="transmembrane region" description="Helical" evidence="5">
    <location>
        <begin position="68"/>
        <end position="87"/>
    </location>
</feature>
<evidence type="ECO:0000313" key="6">
    <source>
        <dbReference type="EMBL" id="MBO4210613.1"/>
    </source>
</evidence>
<feature type="transmembrane region" description="Helical" evidence="5">
    <location>
        <begin position="44"/>
        <end position="62"/>
    </location>
</feature>
<evidence type="ECO:0000256" key="4">
    <source>
        <dbReference type="ARBA" id="ARBA00023136"/>
    </source>
</evidence>
<keyword evidence="4 5" id="KW-0472">Membrane</keyword>
<dbReference type="Pfam" id="PF13564">
    <property type="entry name" value="DoxX_2"/>
    <property type="match status" value="1"/>
</dbReference>
<comment type="subcellular location">
    <subcellularLocation>
        <location evidence="1">Membrane</location>
        <topology evidence="1">Multi-pass membrane protein</topology>
    </subcellularLocation>
</comment>
<reference evidence="6 7" key="1">
    <citation type="submission" date="2019-12" db="EMBL/GenBank/DDBJ databases">
        <title>Whole genome sequencing of endophytic Actinobacterium Micromonospora sp. MPMI6T.</title>
        <authorList>
            <person name="Evv R."/>
            <person name="Podile A.R."/>
        </authorList>
    </citation>
    <scope>NUCLEOTIDE SEQUENCE [LARGE SCALE GENOMIC DNA]</scope>
    <source>
        <strain evidence="6 7">MPMI6</strain>
    </source>
</reference>
<accession>A0ABS3W1P6</accession>
<evidence type="ECO:0000256" key="2">
    <source>
        <dbReference type="ARBA" id="ARBA00022692"/>
    </source>
</evidence>
<comment type="caution">
    <text evidence="6">The sequence shown here is derived from an EMBL/GenBank/DDBJ whole genome shotgun (WGS) entry which is preliminary data.</text>
</comment>
<dbReference type="Proteomes" id="UP000823521">
    <property type="component" value="Unassembled WGS sequence"/>
</dbReference>
<dbReference type="EMBL" id="WVUH01000533">
    <property type="protein sequence ID" value="MBO4210613.1"/>
    <property type="molecule type" value="Genomic_DNA"/>
</dbReference>